<dbReference type="FunFam" id="3.40.50.10050:FF:000002">
    <property type="entry name" value="Eukaryotic translation initiation factor 5B"/>
    <property type="match status" value="1"/>
</dbReference>
<dbReference type="CDD" id="cd16266">
    <property type="entry name" value="IF2_aeIF5B_IV"/>
    <property type="match status" value="1"/>
</dbReference>
<dbReference type="AlphaFoldDB" id="A0A9J5ZUL2"/>
<keyword evidence="1" id="KW-0547">Nucleotide-binding</keyword>
<dbReference type="GO" id="GO:0005525">
    <property type="term" value="F:GTP binding"/>
    <property type="evidence" value="ECO:0007669"/>
    <property type="project" value="UniProtKB-KW"/>
</dbReference>
<dbReference type="GO" id="GO:0003743">
    <property type="term" value="F:translation initiation factor activity"/>
    <property type="evidence" value="ECO:0007669"/>
    <property type="project" value="TreeGrafter"/>
</dbReference>
<feature type="domain" description="Elongation factor Tu-type" evidence="4">
    <location>
        <begin position="315"/>
        <end position="407"/>
    </location>
</feature>
<dbReference type="EMBL" id="JACXVP010000003">
    <property type="protein sequence ID" value="KAG5615888.1"/>
    <property type="molecule type" value="Genomic_DNA"/>
</dbReference>
<dbReference type="Gene3D" id="3.40.50.10050">
    <property type="entry name" value="Translation initiation factor IF- 2, domain 3"/>
    <property type="match status" value="1"/>
</dbReference>
<dbReference type="GO" id="GO:0005739">
    <property type="term" value="C:mitochondrion"/>
    <property type="evidence" value="ECO:0007669"/>
    <property type="project" value="TreeGrafter"/>
</dbReference>
<dbReference type="InterPro" id="IPR009000">
    <property type="entry name" value="Transl_B-barrel_sf"/>
</dbReference>
<dbReference type="InterPro" id="IPR036925">
    <property type="entry name" value="TIF_IF2_dom3_sf"/>
</dbReference>
<dbReference type="PANTHER" id="PTHR43381">
    <property type="entry name" value="TRANSLATION INITIATION FACTOR IF-2-RELATED"/>
    <property type="match status" value="1"/>
</dbReference>
<keyword evidence="2" id="KW-0342">GTP-binding</keyword>
<comment type="caution">
    <text evidence="5">The sequence shown here is derived from an EMBL/GenBank/DDBJ whole genome shotgun (WGS) entry which is preliminary data.</text>
</comment>
<dbReference type="Proteomes" id="UP000824120">
    <property type="component" value="Chromosome 3"/>
</dbReference>
<sequence>MGSRFRCPVGIELPNHVQVSLTQLRKNELHPKLLDMSHDSGKLPDQVIPVNAHIRETPCLYVLLPLYFSFLNHCLHLEPPSFSLETVGVGGTFPPLRTHFRWLEVATSFPGLLSSRHDFLDSLAREFPRIMRRIKELQMEFIFAEPTNMVEFVQEHWEGFEHAIAGTSLYVVGPDDDVEDIKEAAMEDMKSVMSRIDKSGEGVYVQASTLGSLEALLEFLKTPEVSIPVSGIGIGPVHKKDVMKASVMLEKKKEYATILAFDVKVTQEARELSDELGVKVFMADIIYHLFDQFKAYIDTIKEEKKKEVAEEAVFPCVLKIVPNCVFNKKDPIVLGVDVLEGIVRIGSPICIPQKDFIDIGRIASIENNHKPVDSAKKGQRVAIKIVGSNPEEQQKMFGRHFEMEDELVSKISRRSIDILKANFRKDLSVEDWRLVMKLKTLFKIQ</sequence>
<dbReference type="SUPFAM" id="SSF50447">
    <property type="entry name" value="Translation proteins"/>
    <property type="match status" value="1"/>
</dbReference>
<evidence type="ECO:0000256" key="1">
    <source>
        <dbReference type="ARBA" id="ARBA00022741"/>
    </source>
</evidence>
<dbReference type="PANTHER" id="PTHR43381:SF4">
    <property type="entry name" value="EUKARYOTIC TRANSLATION INITIATION FACTOR 5B"/>
    <property type="match status" value="1"/>
</dbReference>
<keyword evidence="6" id="KW-1185">Reference proteome</keyword>
<name>A0A9J5ZUL2_SOLCO</name>
<dbReference type="Pfam" id="PF14578">
    <property type="entry name" value="GTP_EFTU_D4"/>
    <property type="match status" value="1"/>
</dbReference>
<gene>
    <name evidence="5" type="ORF">H5410_015712</name>
</gene>
<proteinExistence type="predicted"/>
<evidence type="ECO:0000259" key="3">
    <source>
        <dbReference type="Pfam" id="PF11987"/>
    </source>
</evidence>
<feature type="domain" description="Translation initiation factor IF- 2" evidence="3">
    <location>
        <begin position="182"/>
        <end position="294"/>
    </location>
</feature>
<reference evidence="5 6" key="1">
    <citation type="submission" date="2020-09" db="EMBL/GenBank/DDBJ databases">
        <title>De no assembly of potato wild relative species, Solanum commersonii.</title>
        <authorList>
            <person name="Cho K."/>
        </authorList>
    </citation>
    <scope>NUCLEOTIDE SEQUENCE [LARGE SCALE GENOMIC DNA]</scope>
    <source>
        <strain evidence="5">LZ3.2</strain>
        <tissue evidence="5">Leaf</tissue>
    </source>
</reference>
<dbReference type="SUPFAM" id="SSF52156">
    <property type="entry name" value="Initiation factor IF2/eIF5b, domain 3"/>
    <property type="match status" value="1"/>
</dbReference>
<dbReference type="InterPro" id="IPR023115">
    <property type="entry name" value="TIF_IF2_dom3"/>
</dbReference>
<protein>
    <recommendedName>
        <fullName evidence="7">Translation initiation factor IF-2</fullName>
    </recommendedName>
</protein>
<dbReference type="FunFam" id="2.40.30.10:FF:000026">
    <property type="entry name" value="Eukaryotic translation initiation factor 5B"/>
    <property type="match status" value="1"/>
</dbReference>
<dbReference type="Pfam" id="PF11987">
    <property type="entry name" value="IF-2"/>
    <property type="match status" value="1"/>
</dbReference>
<organism evidence="5 6">
    <name type="scientific">Solanum commersonii</name>
    <name type="common">Commerson's wild potato</name>
    <name type="synonym">Commerson's nightshade</name>
    <dbReference type="NCBI Taxonomy" id="4109"/>
    <lineage>
        <taxon>Eukaryota</taxon>
        <taxon>Viridiplantae</taxon>
        <taxon>Streptophyta</taxon>
        <taxon>Embryophyta</taxon>
        <taxon>Tracheophyta</taxon>
        <taxon>Spermatophyta</taxon>
        <taxon>Magnoliopsida</taxon>
        <taxon>eudicotyledons</taxon>
        <taxon>Gunneridae</taxon>
        <taxon>Pentapetalae</taxon>
        <taxon>asterids</taxon>
        <taxon>lamiids</taxon>
        <taxon>Solanales</taxon>
        <taxon>Solanaceae</taxon>
        <taxon>Solanoideae</taxon>
        <taxon>Solaneae</taxon>
        <taxon>Solanum</taxon>
    </lineage>
</organism>
<evidence type="ECO:0000313" key="6">
    <source>
        <dbReference type="Proteomes" id="UP000824120"/>
    </source>
</evidence>
<evidence type="ECO:0000313" key="5">
    <source>
        <dbReference type="EMBL" id="KAG5615888.1"/>
    </source>
</evidence>
<dbReference type="OrthoDB" id="4928at2759"/>
<evidence type="ECO:0008006" key="7">
    <source>
        <dbReference type="Google" id="ProtNLM"/>
    </source>
</evidence>
<evidence type="ECO:0000259" key="4">
    <source>
        <dbReference type="Pfam" id="PF14578"/>
    </source>
</evidence>
<evidence type="ECO:0000256" key="2">
    <source>
        <dbReference type="ARBA" id="ARBA00023134"/>
    </source>
</evidence>
<dbReference type="InterPro" id="IPR029459">
    <property type="entry name" value="EFTU-type"/>
</dbReference>
<accession>A0A9J5ZUL2</accession>
<dbReference type="Gene3D" id="2.40.30.10">
    <property type="entry name" value="Translation factors"/>
    <property type="match status" value="2"/>
</dbReference>
<dbReference type="InterPro" id="IPR015760">
    <property type="entry name" value="TIF_IF2"/>
</dbReference>